<dbReference type="EMBL" id="ABYH01000102">
    <property type="protein sequence ID" value="EEC97353.1"/>
    <property type="molecule type" value="Genomic_DNA"/>
</dbReference>
<evidence type="ECO:0000313" key="3">
    <source>
        <dbReference type="Proteomes" id="UP000005510"/>
    </source>
</evidence>
<evidence type="ECO:0000256" key="1">
    <source>
        <dbReference type="SAM" id="MobiDB-lite"/>
    </source>
</evidence>
<comment type="caution">
    <text evidence="2">The sequence shown here is derived from an EMBL/GenBank/DDBJ whole genome shotgun (WGS) entry which is preliminary data.</text>
</comment>
<sequence>MLFQPSKTTISQIINFSKTQVLSEKTPQKRHLSTQRKEKESKEKKSKSLSLRSKREMRAKALPF</sequence>
<proteinExistence type="predicted"/>
<accession>B7B884</accession>
<name>B7B884_9BACT</name>
<dbReference type="HOGENOM" id="CLU_2863774_0_0_10"/>
<feature type="compositionally biased region" description="Basic and acidic residues" evidence="1">
    <location>
        <begin position="53"/>
        <end position="64"/>
    </location>
</feature>
<feature type="region of interest" description="Disordered" evidence="1">
    <location>
        <begin position="21"/>
        <end position="64"/>
    </location>
</feature>
<evidence type="ECO:0000313" key="2">
    <source>
        <dbReference type="EMBL" id="EEC97353.1"/>
    </source>
</evidence>
<reference evidence="2 3" key="2">
    <citation type="submission" date="2008-10" db="EMBL/GenBank/DDBJ databases">
        <authorList>
            <person name="Fulton L."/>
            <person name="Clifton S."/>
            <person name="Fulton B."/>
            <person name="Xu J."/>
            <person name="Minx P."/>
            <person name="Pepin K.H."/>
            <person name="Johnson M."/>
            <person name="Bhonagiri V."/>
            <person name="Nash W.E."/>
            <person name="Mardis E.R."/>
            <person name="Wilson R.K."/>
        </authorList>
    </citation>
    <scope>NUCLEOTIDE SEQUENCE [LARGE SCALE GENOMIC DNA]</scope>
    <source>
        <strain evidence="2 3">DSM 18315</strain>
    </source>
</reference>
<gene>
    <name evidence="2" type="ORF">PRABACTJOHN_01234</name>
</gene>
<reference evidence="2 3" key="1">
    <citation type="submission" date="2008-10" db="EMBL/GenBank/DDBJ databases">
        <title>Draft genome sequence of Parabacteroides johnsonii (DSM 18315).</title>
        <authorList>
            <person name="Sudarsanam P."/>
            <person name="Ley R."/>
            <person name="Guruge J."/>
            <person name="Turnbaugh P.J."/>
            <person name="Mahowald M."/>
            <person name="Liep D."/>
            <person name="Gordon J."/>
        </authorList>
    </citation>
    <scope>NUCLEOTIDE SEQUENCE [LARGE SCALE GENOMIC DNA]</scope>
    <source>
        <strain evidence="2 3">DSM 18315</strain>
    </source>
</reference>
<organism evidence="2 3">
    <name type="scientific">Parabacteroides johnsonii DSM 18315</name>
    <dbReference type="NCBI Taxonomy" id="537006"/>
    <lineage>
        <taxon>Bacteria</taxon>
        <taxon>Pseudomonadati</taxon>
        <taxon>Bacteroidota</taxon>
        <taxon>Bacteroidia</taxon>
        <taxon>Bacteroidales</taxon>
        <taxon>Tannerellaceae</taxon>
        <taxon>Parabacteroides</taxon>
    </lineage>
</organism>
<dbReference type="AlphaFoldDB" id="B7B884"/>
<dbReference type="STRING" id="537006.PRABACTJOHN_01234"/>
<protein>
    <submittedName>
        <fullName evidence="2">Uncharacterized protein</fullName>
    </submittedName>
</protein>
<dbReference type="Proteomes" id="UP000005510">
    <property type="component" value="Unassembled WGS sequence"/>
</dbReference>